<organism evidence="9 10">
    <name type="scientific">Breznakia blatticola</name>
    <dbReference type="NCBI Taxonomy" id="1754012"/>
    <lineage>
        <taxon>Bacteria</taxon>
        <taxon>Bacillati</taxon>
        <taxon>Bacillota</taxon>
        <taxon>Erysipelotrichia</taxon>
        <taxon>Erysipelotrichales</taxon>
        <taxon>Erysipelotrichaceae</taxon>
        <taxon>Breznakia</taxon>
    </lineage>
</organism>
<reference evidence="9 10" key="1">
    <citation type="submission" date="2019-03" db="EMBL/GenBank/DDBJ databases">
        <title>Genomic Encyclopedia of Type Strains, Phase IV (KMG-IV): sequencing the most valuable type-strain genomes for metagenomic binning, comparative biology and taxonomic classification.</title>
        <authorList>
            <person name="Goeker M."/>
        </authorList>
    </citation>
    <scope>NUCLEOTIDE SEQUENCE [LARGE SCALE GENOMIC DNA]</scope>
    <source>
        <strain evidence="9 10">DSM 28867</strain>
    </source>
</reference>
<proteinExistence type="inferred from homology"/>
<keyword evidence="10" id="KW-1185">Reference proteome</keyword>
<dbReference type="EC" id="4.2.1.46" evidence="4"/>
<dbReference type="PANTHER" id="PTHR43000">
    <property type="entry name" value="DTDP-D-GLUCOSE 4,6-DEHYDRATASE-RELATED"/>
    <property type="match status" value="1"/>
</dbReference>
<comment type="catalytic activity">
    <reaction evidence="1">
        <text>dTDP-alpha-D-glucose = dTDP-4-dehydro-6-deoxy-alpha-D-glucose + H2O</text>
        <dbReference type="Rhea" id="RHEA:17221"/>
        <dbReference type="ChEBI" id="CHEBI:15377"/>
        <dbReference type="ChEBI" id="CHEBI:57477"/>
        <dbReference type="ChEBI" id="CHEBI:57649"/>
        <dbReference type="EC" id="4.2.1.46"/>
    </reaction>
</comment>
<dbReference type="InterPro" id="IPR016040">
    <property type="entry name" value="NAD(P)-bd_dom"/>
</dbReference>
<dbReference type="GO" id="GO:0009225">
    <property type="term" value="P:nucleotide-sugar metabolic process"/>
    <property type="evidence" value="ECO:0007669"/>
    <property type="project" value="InterPro"/>
</dbReference>
<sequence length="318" mass="36180">MIYLITGGAGFMGSNFLLYMIDKYPSDIFINVDKLTYASNKEYLKSVESLDNYIFIKGDICNKDLLKEIFQKYQIDCVVNFAAESHVDNSIENPESFFYTNIIGTSNLLEYCRIFNVKKYHQISTDEVYGDVDIESTGSFSEVDTLNPNNPYSASKASADLICLSYYKTFGLSVTISRSANNMGPNQNEEKLIPKIINNAIRNKPIPIYGYGTNVRDWIYVDDHSSAVDLIIQSGVAGNIYNVSAQNPISNIKLAMLILNKMNKQDSLLKFVEDRKAHDEKYAMNTFKIQQLGWRPKYSFKNALERTITLLCNQFSKD</sequence>
<evidence type="ECO:0000313" key="10">
    <source>
        <dbReference type="Proteomes" id="UP000294743"/>
    </source>
</evidence>
<evidence type="ECO:0000256" key="2">
    <source>
        <dbReference type="ARBA" id="ARBA00001911"/>
    </source>
</evidence>
<evidence type="ECO:0000259" key="8">
    <source>
        <dbReference type="Pfam" id="PF16363"/>
    </source>
</evidence>
<evidence type="ECO:0000256" key="6">
    <source>
        <dbReference type="ARBA" id="ARBA00023027"/>
    </source>
</evidence>
<protein>
    <recommendedName>
        <fullName evidence="5">dTDP-glucose 4,6-dehydratase</fullName>
        <ecNumber evidence="4">4.2.1.46</ecNumber>
    </recommendedName>
</protein>
<dbReference type="EMBL" id="SODD01000059">
    <property type="protein sequence ID" value="TDW09700.1"/>
    <property type="molecule type" value="Genomic_DNA"/>
</dbReference>
<dbReference type="Proteomes" id="UP000294743">
    <property type="component" value="Unassembled WGS sequence"/>
</dbReference>
<dbReference type="InterPro" id="IPR036291">
    <property type="entry name" value="NAD(P)-bd_dom_sf"/>
</dbReference>
<dbReference type="CDD" id="cd05246">
    <property type="entry name" value="dTDP_GD_SDR_e"/>
    <property type="match status" value="1"/>
</dbReference>
<dbReference type="NCBIfam" id="TIGR01181">
    <property type="entry name" value="dTDP_gluc_dehyt"/>
    <property type="match status" value="1"/>
</dbReference>
<evidence type="ECO:0000256" key="1">
    <source>
        <dbReference type="ARBA" id="ARBA00001539"/>
    </source>
</evidence>
<dbReference type="AlphaFoldDB" id="A0A4R7Z8F8"/>
<comment type="similarity">
    <text evidence="3">Belongs to the NAD(P)-dependent epimerase/dehydratase family. dTDP-glucose dehydratase subfamily.</text>
</comment>
<dbReference type="FunFam" id="3.40.50.720:FF:000304">
    <property type="entry name" value="UDP-glucose 4,6-dehydratase"/>
    <property type="match status" value="1"/>
</dbReference>
<evidence type="ECO:0000256" key="4">
    <source>
        <dbReference type="ARBA" id="ARBA00011990"/>
    </source>
</evidence>
<dbReference type="Pfam" id="PF16363">
    <property type="entry name" value="GDP_Man_Dehyd"/>
    <property type="match status" value="1"/>
</dbReference>
<dbReference type="InterPro" id="IPR005888">
    <property type="entry name" value="dTDP_Gluc_deHydtase"/>
</dbReference>
<dbReference type="Gene3D" id="3.90.25.10">
    <property type="entry name" value="UDP-galactose 4-epimerase, domain 1"/>
    <property type="match status" value="1"/>
</dbReference>
<comment type="cofactor">
    <cofactor evidence="2">
        <name>NAD(+)</name>
        <dbReference type="ChEBI" id="CHEBI:57540"/>
    </cofactor>
</comment>
<keyword evidence="6" id="KW-0520">NAD</keyword>
<gene>
    <name evidence="9" type="ORF">EDD63_1594</name>
</gene>
<evidence type="ECO:0000256" key="7">
    <source>
        <dbReference type="ARBA" id="ARBA00023239"/>
    </source>
</evidence>
<comment type="caution">
    <text evidence="9">The sequence shown here is derived from an EMBL/GenBank/DDBJ whole genome shotgun (WGS) entry which is preliminary data.</text>
</comment>
<feature type="domain" description="NAD(P)-binding" evidence="8">
    <location>
        <begin position="4"/>
        <end position="306"/>
    </location>
</feature>
<evidence type="ECO:0000256" key="3">
    <source>
        <dbReference type="ARBA" id="ARBA00008178"/>
    </source>
</evidence>
<dbReference type="OrthoDB" id="9811743at2"/>
<evidence type="ECO:0000256" key="5">
    <source>
        <dbReference type="ARBA" id="ARBA00016977"/>
    </source>
</evidence>
<accession>A0A4R7Z8F8</accession>
<dbReference type="GO" id="GO:0008460">
    <property type="term" value="F:dTDP-glucose 4,6-dehydratase activity"/>
    <property type="evidence" value="ECO:0007669"/>
    <property type="project" value="UniProtKB-EC"/>
</dbReference>
<evidence type="ECO:0000313" key="9">
    <source>
        <dbReference type="EMBL" id="TDW09700.1"/>
    </source>
</evidence>
<dbReference type="Gene3D" id="3.40.50.720">
    <property type="entry name" value="NAD(P)-binding Rossmann-like Domain"/>
    <property type="match status" value="1"/>
</dbReference>
<dbReference type="SUPFAM" id="SSF51735">
    <property type="entry name" value="NAD(P)-binding Rossmann-fold domains"/>
    <property type="match status" value="1"/>
</dbReference>
<keyword evidence="7" id="KW-0456">Lyase</keyword>
<dbReference type="RefSeq" id="WP_134171306.1">
    <property type="nucleotide sequence ID" value="NZ_SODD01000059.1"/>
</dbReference>
<name>A0A4R7Z8F8_9FIRM</name>